<dbReference type="Proteomes" id="UP000016649">
    <property type="component" value="Unassembled WGS sequence"/>
</dbReference>
<comment type="caution">
    <text evidence="1">The sequence shown here is derived from an EMBL/GenBank/DDBJ whole genome shotgun (WGS) entry which is preliminary data.</text>
</comment>
<proteinExistence type="predicted"/>
<gene>
    <name evidence="1" type="ORF">HMPREF9193_00668</name>
</gene>
<organism evidence="1 2">
    <name type="scientific">Treponema lecithinolyticum ATCC 700332</name>
    <dbReference type="NCBI Taxonomy" id="1321815"/>
    <lineage>
        <taxon>Bacteria</taxon>
        <taxon>Pseudomonadati</taxon>
        <taxon>Spirochaetota</taxon>
        <taxon>Spirochaetia</taxon>
        <taxon>Spirochaetales</taxon>
        <taxon>Treponemataceae</taxon>
        <taxon>Treponema</taxon>
    </lineage>
</organism>
<evidence type="ECO:0000313" key="2">
    <source>
        <dbReference type="Proteomes" id="UP000016649"/>
    </source>
</evidence>
<protein>
    <submittedName>
        <fullName evidence="1">Uncharacterized protein</fullName>
    </submittedName>
</protein>
<reference evidence="1 2" key="1">
    <citation type="submission" date="2013-08" db="EMBL/GenBank/DDBJ databases">
        <authorList>
            <person name="Weinstock G."/>
            <person name="Sodergren E."/>
            <person name="Wylie T."/>
            <person name="Fulton L."/>
            <person name="Fulton R."/>
            <person name="Fronick C."/>
            <person name="O'Laughlin M."/>
            <person name="Godfrey J."/>
            <person name="Miner T."/>
            <person name="Herter B."/>
            <person name="Appelbaum E."/>
            <person name="Cordes M."/>
            <person name="Lek S."/>
            <person name="Wollam A."/>
            <person name="Pepin K.H."/>
            <person name="Palsikar V.B."/>
            <person name="Mitreva M."/>
            <person name="Wilson R.K."/>
        </authorList>
    </citation>
    <scope>NUCLEOTIDE SEQUENCE [LARGE SCALE GENOMIC DNA]</scope>
    <source>
        <strain evidence="1 2">ATCC 700332</strain>
    </source>
</reference>
<sequence>MRFLKNYIGARMTVVKCCELTVLFQLSIPAYVQSTSKRCFYCFVQ</sequence>
<keyword evidence="2" id="KW-1185">Reference proteome</keyword>
<dbReference type="EMBL" id="AWVH01000016">
    <property type="protein sequence ID" value="ERJ93824.1"/>
    <property type="molecule type" value="Genomic_DNA"/>
</dbReference>
<evidence type="ECO:0000313" key="1">
    <source>
        <dbReference type="EMBL" id="ERJ93824.1"/>
    </source>
</evidence>
<accession>A0ABN0P042</accession>
<name>A0ABN0P042_TRELE</name>